<dbReference type="EMBL" id="AP012320">
    <property type="protein sequence ID" value="BAL96314.1"/>
    <property type="molecule type" value="Genomic_DNA"/>
</dbReference>
<protein>
    <submittedName>
        <fullName evidence="3">Outer membrane efflux protein</fullName>
    </submittedName>
</protein>
<proteinExistence type="inferred from homology"/>
<dbReference type="Proteomes" id="UP000007883">
    <property type="component" value="Chromosome"/>
</dbReference>
<keyword evidence="2" id="KW-0472">Membrane</keyword>
<keyword evidence="2" id="KW-0449">Lipoprotein</keyword>
<dbReference type="GO" id="GO:0005886">
    <property type="term" value="C:plasma membrane"/>
    <property type="evidence" value="ECO:0007669"/>
    <property type="project" value="UniProtKB-SubCell"/>
</dbReference>
<dbReference type="PANTHER" id="PTHR30203:SF33">
    <property type="entry name" value="BLR4455 PROTEIN"/>
    <property type="match status" value="1"/>
</dbReference>
<dbReference type="Gene3D" id="2.20.200.10">
    <property type="entry name" value="Outer membrane efflux proteins (OEP)"/>
    <property type="match status" value="1"/>
</dbReference>
<dbReference type="AlphaFoldDB" id="I0HTH7"/>
<dbReference type="PATRIC" id="fig|983917.3.peg.2903"/>
<name>I0HTH7_RUBGI</name>
<dbReference type="STRING" id="983917.RGE_29750"/>
<comment type="subcellular location">
    <subcellularLocation>
        <location evidence="2">Cell membrane</location>
        <topology evidence="2">Lipid-anchor</topology>
    </subcellularLocation>
</comment>
<gene>
    <name evidence="3" type="ordered locus">RGE_29750</name>
</gene>
<organism evidence="3 4">
    <name type="scientific">Rubrivivax gelatinosus (strain NBRC 100245 / IL144)</name>
    <dbReference type="NCBI Taxonomy" id="983917"/>
    <lineage>
        <taxon>Bacteria</taxon>
        <taxon>Pseudomonadati</taxon>
        <taxon>Pseudomonadota</taxon>
        <taxon>Betaproteobacteria</taxon>
        <taxon>Burkholderiales</taxon>
        <taxon>Sphaerotilaceae</taxon>
        <taxon>Rubrivivax</taxon>
    </lineage>
</organism>
<sequence>MTMHLTFHRRAAPALAALLLGACAAVEPPPAPAAVAPPQWSAPLPHDGRVADLTRWWQQFDDPLLVQLIAAAQQESPTLAAAASRLAQSRAAGVAAGAALLPTLEATAGVTRARSELGASVGTSRSAGLQAGWELDLFGGGRAARDAAQARFEGAQASWHAARVSVAAEVAGRYLALRACEAQLVQSRADAASRAESARLTELSARAGFRAPADAALARASAAQGNALLTAQQAQCDAELKALVALTGDDEPGLRGRLAARTAELPRPAQIDVQAVPGALLNQRPDLYAAGRDLVAASGDLAQSRAARLPRITLAGTVAAARLDAAGAQLDGRTWSVGPLAVTLPLFDGGTRRANVDAARTAYDAAAVAYRSQLRAAVREVEEALLQLKSTATRADDASTAAEGYELAFRATERRQQSGAASLFELEDARRSAVQARVALIDLQRERVAAWIALYRALGGGWSAADATAAQDPNR</sequence>
<dbReference type="HOGENOM" id="CLU_012817_13_0_4"/>
<dbReference type="InterPro" id="IPR003423">
    <property type="entry name" value="OMP_efflux"/>
</dbReference>
<comment type="similarity">
    <text evidence="1 2">Belongs to the outer membrane factor (OMF) (TC 1.B.17) family.</text>
</comment>
<accession>I0HTH7</accession>
<evidence type="ECO:0000313" key="3">
    <source>
        <dbReference type="EMBL" id="BAL96314.1"/>
    </source>
</evidence>
<dbReference type="eggNOG" id="COG1538">
    <property type="taxonomic scope" value="Bacteria"/>
</dbReference>
<keyword evidence="4" id="KW-1185">Reference proteome</keyword>
<dbReference type="Pfam" id="PF02321">
    <property type="entry name" value="OEP"/>
    <property type="match status" value="2"/>
</dbReference>
<dbReference type="PANTHER" id="PTHR30203">
    <property type="entry name" value="OUTER MEMBRANE CATION EFFLUX PROTEIN"/>
    <property type="match status" value="1"/>
</dbReference>
<evidence type="ECO:0000313" key="4">
    <source>
        <dbReference type="Proteomes" id="UP000007883"/>
    </source>
</evidence>
<feature type="chain" id="PRO_5001439728" evidence="2">
    <location>
        <begin position="34"/>
        <end position="475"/>
    </location>
</feature>
<feature type="signal peptide" evidence="2">
    <location>
        <begin position="1"/>
        <end position="33"/>
    </location>
</feature>
<dbReference type="SUPFAM" id="SSF56954">
    <property type="entry name" value="Outer membrane efflux proteins (OEP)"/>
    <property type="match status" value="1"/>
</dbReference>
<dbReference type="KEGG" id="rge:RGE_29750"/>
<dbReference type="GO" id="GO:0015562">
    <property type="term" value="F:efflux transmembrane transporter activity"/>
    <property type="evidence" value="ECO:0007669"/>
    <property type="project" value="InterPro"/>
</dbReference>
<keyword evidence="2" id="KW-1134">Transmembrane beta strand</keyword>
<evidence type="ECO:0000256" key="2">
    <source>
        <dbReference type="RuleBase" id="RU362097"/>
    </source>
</evidence>
<keyword evidence="2" id="KW-0564">Palmitate</keyword>
<reference evidence="3 4" key="1">
    <citation type="journal article" date="2012" name="J. Bacteriol.">
        <title>Complete genome sequence of phototrophic betaproteobacterium Rubrivivax gelatinosus IL144.</title>
        <authorList>
            <person name="Nagashima S."/>
            <person name="Kamimura A."/>
            <person name="Shimizu T."/>
            <person name="Nakamura-isaki S."/>
            <person name="Aono E."/>
            <person name="Sakamoto K."/>
            <person name="Ichikawa N."/>
            <person name="Nakazawa H."/>
            <person name="Sekine M."/>
            <person name="Yamazaki S."/>
            <person name="Fujita N."/>
            <person name="Shimada K."/>
            <person name="Hanada S."/>
            <person name="Nagashima K.V.P."/>
        </authorList>
    </citation>
    <scope>NUCLEOTIDE SEQUENCE [LARGE SCALE GENOMIC DNA]</scope>
    <source>
        <strain evidence="4">NBRC 100245 / IL144</strain>
    </source>
</reference>
<keyword evidence="2" id="KW-0732">Signal</keyword>
<dbReference type="NCBIfam" id="TIGR01845">
    <property type="entry name" value="outer_NodT"/>
    <property type="match status" value="1"/>
</dbReference>
<dbReference type="Gene3D" id="1.20.1600.10">
    <property type="entry name" value="Outer membrane efflux proteins (OEP)"/>
    <property type="match status" value="1"/>
</dbReference>
<keyword evidence="2" id="KW-0812">Transmembrane</keyword>
<dbReference type="InterPro" id="IPR010131">
    <property type="entry name" value="MdtP/NodT-like"/>
</dbReference>
<evidence type="ECO:0000256" key="1">
    <source>
        <dbReference type="ARBA" id="ARBA00007613"/>
    </source>
</evidence>